<keyword evidence="10" id="KW-1185">Reference proteome</keyword>
<keyword evidence="5 7" id="KW-0472">Membrane</keyword>
<organism evidence="9 10">
    <name type="scientific">Longivirga aurantiaca</name>
    <dbReference type="NCBI Taxonomy" id="1837743"/>
    <lineage>
        <taxon>Bacteria</taxon>
        <taxon>Bacillati</taxon>
        <taxon>Actinomycetota</taxon>
        <taxon>Actinomycetes</taxon>
        <taxon>Sporichthyales</taxon>
        <taxon>Sporichthyaceae</taxon>
        <taxon>Longivirga</taxon>
    </lineage>
</organism>
<feature type="compositionally biased region" description="Gly residues" evidence="6">
    <location>
        <begin position="107"/>
        <end position="118"/>
    </location>
</feature>
<evidence type="ECO:0000256" key="5">
    <source>
        <dbReference type="ARBA" id="ARBA00023136"/>
    </source>
</evidence>
<comment type="subcellular location">
    <subcellularLocation>
        <location evidence="1">Cell membrane</location>
        <topology evidence="1">Multi-pass membrane protein</topology>
    </subcellularLocation>
</comment>
<sequence length="118" mass="12551">MGRFLIYGIAFVVVLYAFIDVVLSRGDDVRSLPKPLWAVLVLVLPLLGAVGWFVWGRPRAAGNGGGLVPGRGRGPVAPDDDPAFLRQIDDVTWSEKMRQRREKRDGGGAPGAGAGPAA</sequence>
<comment type="caution">
    <text evidence="9">The sequence shown here is derived from an EMBL/GenBank/DDBJ whole genome shotgun (WGS) entry which is preliminary data.</text>
</comment>
<dbReference type="Proteomes" id="UP001596138">
    <property type="component" value="Unassembled WGS sequence"/>
</dbReference>
<proteinExistence type="predicted"/>
<feature type="domain" description="Cardiolipin synthase N-terminal" evidence="8">
    <location>
        <begin position="12"/>
        <end position="57"/>
    </location>
</feature>
<evidence type="ECO:0000256" key="2">
    <source>
        <dbReference type="ARBA" id="ARBA00022475"/>
    </source>
</evidence>
<feature type="compositionally biased region" description="Basic and acidic residues" evidence="6">
    <location>
        <begin position="94"/>
        <end position="106"/>
    </location>
</feature>
<name>A0ABW1SXI1_9ACTN</name>
<evidence type="ECO:0000313" key="10">
    <source>
        <dbReference type="Proteomes" id="UP001596138"/>
    </source>
</evidence>
<evidence type="ECO:0000256" key="6">
    <source>
        <dbReference type="SAM" id="MobiDB-lite"/>
    </source>
</evidence>
<protein>
    <submittedName>
        <fullName evidence="9">PLDc N-terminal domain-containing protein</fullName>
    </submittedName>
</protein>
<keyword evidence="3 7" id="KW-0812">Transmembrane</keyword>
<reference evidence="10" key="1">
    <citation type="journal article" date="2019" name="Int. J. Syst. Evol. Microbiol.">
        <title>The Global Catalogue of Microorganisms (GCM) 10K type strain sequencing project: providing services to taxonomists for standard genome sequencing and annotation.</title>
        <authorList>
            <consortium name="The Broad Institute Genomics Platform"/>
            <consortium name="The Broad Institute Genome Sequencing Center for Infectious Disease"/>
            <person name="Wu L."/>
            <person name="Ma J."/>
        </authorList>
    </citation>
    <scope>NUCLEOTIDE SEQUENCE [LARGE SCALE GENOMIC DNA]</scope>
    <source>
        <strain evidence="10">CGMCC 4.7317</strain>
    </source>
</reference>
<evidence type="ECO:0000256" key="3">
    <source>
        <dbReference type="ARBA" id="ARBA00022692"/>
    </source>
</evidence>
<gene>
    <name evidence="9" type="ORF">ACFQGU_04485</name>
</gene>
<evidence type="ECO:0000259" key="8">
    <source>
        <dbReference type="Pfam" id="PF13396"/>
    </source>
</evidence>
<feature type="transmembrane region" description="Helical" evidence="7">
    <location>
        <begin position="6"/>
        <end position="23"/>
    </location>
</feature>
<dbReference type="EMBL" id="JBHSTI010000008">
    <property type="protein sequence ID" value="MFC6237122.1"/>
    <property type="molecule type" value="Genomic_DNA"/>
</dbReference>
<evidence type="ECO:0000313" key="9">
    <source>
        <dbReference type="EMBL" id="MFC6237122.1"/>
    </source>
</evidence>
<dbReference type="InterPro" id="IPR027379">
    <property type="entry name" value="CLS_N"/>
</dbReference>
<dbReference type="RefSeq" id="WP_386764164.1">
    <property type="nucleotide sequence ID" value="NZ_JBHSTI010000008.1"/>
</dbReference>
<accession>A0ABW1SXI1</accession>
<evidence type="ECO:0000256" key="1">
    <source>
        <dbReference type="ARBA" id="ARBA00004651"/>
    </source>
</evidence>
<evidence type="ECO:0000256" key="7">
    <source>
        <dbReference type="SAM" id="Phobius"/>
    </source>
</evidence>
<dbReference type="Pfam" id="PF13396">
    <property type="entry name" value="PLDc_N"/>
    <property type="match status" value="1"/>
</dbReference>
<keyword evidence="4 7" id="KW-1133">Transmembrane helix</keyword>
<evidence type="ECO:0000256" key="4">
    <source>
        <dbReference type="ARBA" id="ARBA00022989"/>
    </source>
</evidence>
<feature type="transmembrane region" description="Helical" evidence="7">
    <location>
        <begin position="35"/>
        <end position="55"/>
    </location>
</feature>
<keyword evidence="2" id="KW-1003">Cell membrane</keyword>
<feature type="region of interest" description="Disordered" evidence="6">
    <location>
        <begin position="94"/>
        <end position="118"/>
    </location>
</feature>